<dbReference type="AlphaFoldDB" id="A0A5C1QER1"/>
<evidence type="ECO:0000256" key="2">
    <source>
        <dbReference type="PROSITE-ProRule" id="PRU00514"/>
    </source>
</evidence>
<evidence type="ECO:0000256" key="1">
    <source>
        <dbReference type="NCBIfam" id="TIGR01796"/>
    </source>
</evidence>
<dbReference type="GO" id="GO:0009073">
    <property type="term" value="P:aromatic amino acid family biosynthetic process"/>
    <property type="evidence" value="ECO:0007669"/>
    <property type="project" value="UniProtKB-UniRule"/>
</dbReference>
<evidence type="ECO:0000313" key="4">
    <source>
        <dbReference type="Proteomes" id="UP000323824"/>
    </source>
</evidence>
<organism evidence="3 4">
    <name type="scientific">Thiospirochaeta perfilievii</name>
    <dbReference type="NCBI Taxonomy" id="252967"/>
    <lineage>
        <taxon>Bacteria</taxon>
        <taxon>Pseudomonadati</taxon>
        <taxon>Spirochaetota</taxon>
        <taxon>Spirochaetia</taxon>
        <taxon>Spirochaetales</taxon>
        <taxon>Spirochaetaceae</taxon>
        <taxon>Thiospirochaeta</taxon>
    </lineage>
</organism>
<dbReference type="InterPro" id="IPR035959">
    <property type="entry name" value="RutC-like_sf"/>
</dbReference>
<dbReference type="InterPro" id="IPR008243">
    <property type="entry name" value="Chorismate_mutase_AroH"/>
</dbReference>
<comment type="catalytic activity">
    <reaction evidence="2">
        <text>chorismate = prephenate</text>
        <dbReference type="Rhea" id="RHEA:13897"/>
        <dbReference type="ChEBI" id="CHEBI:29748"/>
        <dbReference type="ChEBI" id="CHEBI:29934"/>
        <dbReference type="EC" id="5.4.99.5"/>
    </reaction>
</comment>
<keyword evidence="2" id="KW-0028">Amino-acid biosynthesis</keyword>
<dbReference type="NCBIfam" id="TIGR01796">
    <property type="entry name" value="CM_mono_aroH"/>
    <property type="match status" value="1"/>
</dbReference>
<dbReference type="KEGG" id="sper:EW093_14650"/>
<proteinExistence type="predicted"/>
<dbReference type="PROSITE" id="PS51167">
    <property type="entry name" value="CHORISMATE_MUT_1"/>
    <property type="match status" value="1"/>
</dbReference>
<keyword evidence="2 3" id="KW-0413">Isomerase</keyword>
<gene>
    <name evidence="3" type="primary">aroH</name>
    <name evidence="3" type="ORF">EW093_14650</name>
</gene>
<name>A0A5C1QER1_9SPIO</name>
<dbReference type="EC" id="5.4.99.5" evidence="1 2"/>
<keyword evidence="4" id="KW-1185">Reference proteome</keyword>
<dbReference type="Proteomes" id="UP000323824">
    <property type="component" value="Chromosome"/>
</dbReference>
<dbReference type="PANTHER" id="PTHR21164:SF0">
    <property type="entry name" value="CHORISMATE MUTASE AROH"/>
    <property type="match status" value="1"/>
</dbReference>
<dbReference type="GO" id="GO:0046417">
    <property type="term" value="P:chorismate metabolic process"/>
    <property type="evidence" value="ECO:0007669"/>
    <property type="project" value="TreeGrafter"/>
</dbReference>
<protein>
    <recommendedName>
        <fullName evidence="1 2">chorismate mutase</fullName>
        <ecNumber evidence="1 2">5.4.99.5</ecNumber>
    </recommendedName>
</protein>
<accession>A0A5C1QER1</accession>
<dbReference type="RefSeq" id="WP_149569121.1">
    <property type="nucleotide sequence ID" value="NZ_CP035807.1"/>
</dbReference>
<reference evidence="3 4" key="2">
    <citation type="submission" date="2019-09" db="EMBL/GenBank/DDBJ databases">
        <title>Complete Genome Sequence and Methylome Analysis of free living Spirochaetas.</title>
        <authorList>
            <person name="Leshcheva N."/>
            <person name="Mikheeva N."/>
        </authorList>
    </citation>
    <scope>NUCLEOTIDE SEQUENCE [LARGE SCALE GENOMIC DNA]</scope>
    <source>
        <strain evidence="3 4">P</strain>
    </source>
</reference>
<dbReference type="PANTHER" id="PTHR21164">
    <property type="entry name" value="CHORISMATE MUTASE"/>
    <property type="match status" value="1"/>
</dbReference>
<dbReference type="Pfam" id="PF07736">
    <property type="entry name" value="CM_1"/>
    <property type="match status" value="1"/>
</dbReference>
<dbReference type="GO" id="GO:0008652">
    <property type="term" value="P:amino acid biosynthetic process"/>
    <property type="evidence" value="ECO:0007669"/>
    <property type="project" value="UniProtKB-UniRule"/>
</dbReference>
<dbReference type="Gene3D" id="3.30.1330.40">
    <property type="entry name" value="RutC-like"/>
    <property type="match status" value="1"/>
</dbReference>
<evidence type="ECO:0000313" key="3">
    <source>
        <dbReference type="EMBL" id="QEN05887.1"/>
    </source>
</evidence>
<dbReference type="OrthoDB" id="9802232at2"/>
<reference evidence="3 4" key="1">
    <citation type="submission" date="2019-02" db="EMBL/GenBank/DDBJ databases">
        <authorList>
            <person name="Fomenkov A."/>
            <person name="Dubinina G."/>
            <person name="Grabovich M."/>
            <person name="Vincze T."/>
            <person name="Roberts R.J."/>
        </authorList>
    </citation>
    <scope>NUCLEOTIDE SEQUENCE [LARGE SCALE GENOMIC DNA]</scope>
    <source>
        <strain evidence="3 4">P</strain>
    </source>
</reference>
<sequence>MVTAVRGATTVEFDTESDTIDRVLELVDNLFESNKLEEFNIISIIFSVTDDLVAINPAAALRAKGGYGDYPLFCTQEPKSIGALKQAIRVLITWNGDGTKGIPCYLHNAKVLRPDLV</sequence>
<keyword evidence="2" id="KW-0057">Aromatic amino acid biosynthesis</keyword>
<dbReference type="EMBL" id="CP035807">
    <property type="protein sequence ID" value="QEN05887.1"/>
    <property type="molecule type" value="Genomic_DNA"/>
</dbReference>
<dbReference type="SUPFAM" id="SSF55298">
    <property type="entry name" value="YjgF-like"/>
    <property type="match status" value="1"/>
</dbReference>
<dbReference type="GO" id="GO:0004106">
    <property type="term" value="F:chorismate mutase activity"/>
    <property type="evidence" value="ECO:0007669"/>
    <property type="project" value="UniProtKB-UniRule"/>
</dbReference>